<name>B9TJV0_RICCO</name>
<keyword evidence="3" id="KW-1185">Reference proteome</keyword>
<accession>B9TJV0</accession>
<keyword evidence="1" id="KW-0732">Signal</keyword>
<dbReference type="InterPro" id="IPR036322">
    <property type="entry name" value="WD40_repeat_dom_sf"/>
</dbReference>
<gene>
    <name evidence="2" type="ORF">RCOM_1918480</name>
</gene>
<evidence type="ECO:0000313" key="2">
    <source>
        <dbReference type="EMBL" id="EEF23866.1"/>
    </source>
</evidence>
<dbReference type="Proteomes" id="UP000008311">
    <property type="component" value="Unassembled WGS sequence"/>
</dbReference>
<dbReference type="SUPFAM" id="SSF50978">
    <property type="entry name" value="WD40 repeat-like"/>
    <property type="match status" value="1"/>
</dbReference>
<dbReference type="InterPro" id="IPR015943">
    <property type="entry name" value="WD40/YVTN_repeat-like_dom_sf"/>
</dbReference>
<feature type="non-terminal residue" evidence="2">
    <location>
        <position position="113"/>
    </location>
</feature>
<dbReference type="EMBL" id="EQ984386">
    <property type="protein sequence ID" value="EEF23866.1"/>
    <property type="molecule type" value="Genomic_DNA"/>
</dbReference>
<dbReference type="InParanoid" id="B9TJV0"/>
<dbReference type="AlphaFoldDB" id="B9TJV0"/>
<sequence>MKSKLSVRAALAALLLGASALATTVASAAPAPPSAAEWAKRPAVSRVTMSPDGKHLAGVSSPDGEATIISVWNLDDLSKPPKTIGAPPRSTFTSVSFLKNDRIVVSMSQLYED</sequence>
<evidence type="ECO:0008006" key="4">
    <source>
        <dbReference type="Google" id="ProtNLM"/>
    </source>
</evidence>
<feature type="chain" id="PRO_5002890290" description="WD40 repeat domain-containing protein" evidence="1">
    <location>
        <begin position="23"/>
        <end position="113"/>
    </location>
</feature>
<organism evidence="2 3">
    <name type="scientific">Ricinus communis</name>
    <name type="common">Castor bean</name>
    <dbReference type="NCBI Taxonomy" id="3988"/>
    <lineage>
        <taxon>Eukaryota</taxon>
        <taxon>Viridiplantae</taxon>
        <taxon>Streptophyta</taxon>
        <taxon>Embryophyta</taxon>
        <taxon>Tracheophyta</taxon>
        <taxon>Spermatophyta</taxon>
        <taxon>Magnoliopsida</taxon>
        <taxon>eudicotyledons</taxon>
        <taxon>Gunneridae</taxon>
        <taxon>Pentapetalae</taxon>
        <taxon>rosids</taxon>
        <taxon>fabids</taxon>
        <taxon>Malpighiales</taxon>
        <taxon>Euphorbiaceae</taxon>
        <taxon>Acalyphoideae</taxon>
        <taxon>Acalypheae</taxon>
        <taxon>Ricinus</taxon>
    </lineage>
</organism>
<reference evidence="3" key="1">
    <citation type="journal article" date="2010" name="Nat. Biotechnol.">
        <title>Draft genome sequence of the oilseed species Ricinus communis.</title>
        <authorList>
            <person name="Chan A.P."/>
            <person name="Crabtree J."/>
            <person name="Zhao Q."/>
            <person name="Lorenzi H."/>
            <person name="Orvis J."/>
            <person name="Puiu D."/>
            <person name="Melake-Berhan A."/>
            <person name="Jones K.M."/>
            <person name="Redman J."/>
            <person name="Chen G."/>
            <person name="Cahoon E.B."/>
            <person name="Gedil M."/>
            <person name="Stanke M."/>
            <person name="Haas B.J."/>
            <person name="Wortman J.R."/>
            <person name="Fraser-Liggett C.M."/>
            <person name="Ravel J."/>
            <person name="Rabinowicz P.D."/>
        </authorList>
    </citation>
    <scope>NUCLEOTIDE SEQUENCE [LARGE SCALE GENOMIC DNA]</scope>
    <source>
        <strain evidence="3">cv. Hale</strain>
    </source>
</reference>
<feature type="signal peptide" evidence="1">
    <location>
        <begin position="1"/>
        <end position="22"/>
    </location>
</feature>
<proteinExistence type="predicted"/>
<dbReference type="Gene3D" id="2.130.10.10">
    <property type="entry name" value="YVTN repeat-like/Quinoprotein amine dehydrogenase"/>
    <property type="match status" value="1"/>
</dbReference>
<evidence type="ECO:0000313" key="3">
    <source>
        <dbReference type="Proteomes" id="UP000008311"/>
    </source>
</evidence>
<protein>
    <recommendedName>
        <fullName evidence="4">WD40 repeat domain-containing protein</fullName>
    </recommendedName>
</protein>
<evidence type="ECO:0000256" key="1">
    <source>
        <dbReference type="SAM" id="SignalP"/>
    </source>
</evidence>